<dbReference type="InterPro" id="IPR050382">
    <property type="entry name" value="MFS_Na/Anion_cotransporter"/>
</dbReference>
<protein>
    <recommendedName>
        <fullName evidence="8">Major facilitator superfamily (MFS) profile domain-containing protein</fullName>
    </recommendedName>
</protein>
<comment type="caution">
    <text evidence="6">The sequence shown here is derived from an EMBL/GenBank/DDBJ whole genome shotgun (WGS) entry which is preliminary data.</text>
</comment>
<keyword evidence="4 5" id="KW-0472">Membrane</keyword>
<sequence>MASKHRNMFYENMSSLALNSLVNLIDLSPKYAGFIGSVGNGVGTLAGVLVPIVNGVLTPNEMTYIRNCTSLIVTESVRQRNTMTVLLYLGLAASRVLLRVLHTELGKMTYIPPVRPHPCQNGRYEMEEHKDYQFSWTVGLQTILSVSLFFGGAVTALAGGLACQRHGAAPVMGGGLAISSVLALFTPLILNSLDWPGMLFIRIAIGHCLVGI</sequence>
<organism evidence="6 7">
    <name type="scientific">Ranatra chinensis</name>
    <dbReference type="NCBI Taxonomy" id="642074"/>
    <lineage>
        <taxon>Eukaryota</taxon>
        <taxon>Metazoa</taxon>
        <taxon>Ecdysozoa</taxon>
        <taxon>Arthropoda</taxon>
        <taxon>Hexapoda</taxon>
        <taxon>Insecta</taxon>
        <taxon>Pterygota</taxon>
        <taxon>Neoptera</taxon>
        <taxon>Paraneoptera</taxon>
        <taxon>Hemiptera</taxon>
        <taxon>Heteroptera</taxon>
        <taxon>Panheteroptera</taxon>
        <taxon>Nepomorpha</taxon>
        <taxon>Nepidae</taxon>
        <taxon>Ranatrinae</taxon>
        <taxon>Ranatra</taxon>
    </lineage>
</organism>
<dbReference type="AlphaFoldDB" id="A0ABD0YRJ7"/>
<evidence type="ECO:0000256" key="1">
    <source>
        <dbReference type="ARBA" id="ARBA00004141"/>
    </source>
</evidence>
<keyword evidence="2 5" id="KW-0812">Transmembrane</keyword>
<feature type="transmembrane region" description="Helical" evidence="5">
    <location>
        <begin position="85"/>
        <end position="102"/>
    </location>
</feature>
<gene>
    <name evidence="6" type="ORF">AAG570_013643</name>
</gene>
<evidence type="ECO:0000256" key="3">
    <source>
        <dbReference type="ARBA" id="ARBA00022989"/>
    </source>
</evidence>
<dbReference type="Proteomes" id="UP001558652">
    <property type="component" value="Unassembled WGS sequence"/>
</dbReference>
<evidence type="ECO:0000313" key="7">
    <source>
        <dbReference type="Proteomes" id="UP001558652"/>
    </source>
</evidence>
<evidence type="ECO:0000256" key="2">
    <source>
        <dbReference type="ARBA" id="ARBA00022692"/>
    </source>
</evidence>
<keyword evidence="3 5" id="KW-1133">Transmembrane helix</keyword>
<dbReference type="Gene3D" id="1.20.120.540">
    <property type="entry name" value="Voltage-gated potassium channels"/>
    <property type="match status" value="1"/>
</dbReference>
<name>A0ABD0YRJ7_9HEMI</name>
<reference evidence="6 7" key="1">
    <citation type="submission" date="2024-07" db="EMBL/GenBank/DDBJ databases">
        <title>Chromosome-level genome assembly of the water stick insect Ranatra chinensis (Heteroptera: Nepidae).</title>
        <authorList>
            <person name="Liu X."/>
        </authorList>
    </citation>
    <scope>NUCLEOTIDE SEQUENCE [LARGE SCALE GENOMIC DNA]</scope>
    <source>
        <strain evidence="6">Cailab_2021Rc</strain>
        <tissue evidence="6">Muscle</tissue>
    </source>
</reference>
<evidence type="ECO:0000256" key="5">
    <source>
        <dbReference type="SAM" id="Phobius"/>
    </source>
</evidence>
<feature type="transmembrane region" description="Helical" evidence="5">
    <location>
        <begin position="171"/>
        <end position="190"/>
    </location>
</feature>
<evidence type="ECO:0008006" key="8">
    <source>
        <dbReference type="Google" id="ProtNLM"/>
    </source>
</evidence>
<proteinExistence type="predicted"/>
<feature type="transmembrane region" description="Helical" evidence="5">
    <location>
        <begin position="134"/>
        <end position="159"/>
    </location>
</feature>
<dbReference type="InterPro" id="IPR027378">
    <property type="entry name" value="Nucleotide_channel_N"/>
</dbReference>
<dbReference type="PANTHER" id="PTHR11662">
    <property type="entry name" value="SOLUTE CARRIER FAMILY 17"/>
    <property type="match status" value="1"/>
</dbReference>
<comment type="subcellular location">
    <subcellularLocation>
        <location evidence="1">Membrane</location>
        <topology evidence="1">Multi-pass membrane protein</topology>
    </subcellularLocation>
</comment>
<accession>A0ABD0YRJ7</accession>
<evidence type="ECO:0000256" key="4">
    <source>
        <dbReference type="ARBA" id="ARBA00023136"/>
    </source>
</evidence>
<dbReference type="EMBL" id="JBFDAA010000009">
    <property type="protein sequence ID" value="KAL1129112.1"/>
    <property type="molecule type" value="Genomic_DNA"/>
</dbReference>
<dbReference type="PANTHER" id="PTHR11662:SF399">
    <property type="entry name" value="FI19708P1-RELATED"/>
    <property type="match status" value="1"/>
</dbReference>
<dbReference type="GO" id="GO:0016020">
    <property type="term" value="C:membrane"/>
    <property type="evidence" value="ECO:0007669"/>
    <property type="project" value="UniProtKB-SubCell"/>
</dbReference>
<keyword evidence="7" id="KW-1185">Reference proteome</keyword>
<evidence type="ECO:0000313" key="6">
    <source>
        <dbReference type="EMBL" id="KAL1129112.1"/>
    </source>
</evidence>